<dbReference type="Pfam" id="PF01878">
    <property type="entry name" value="EVE"/>
    <property type="match status" value="1"/>
</dbReference>
<dbReference type="EMBL" id="JBHRTL010000006">
    <property type="protein sequence ID" value="MFC3155173.1"/>
    <property type="molecule type" value="Genomic_DNA"/>
</dbReference>
<dbReference type="SUPFAM" id="SSF88697">
    <property type="entry name" value="PUA domain-like"/>
    <property type="match status" value="1"/>
</dbReference>
<dbReference type="RefSeq" id="WP_382415739.1">
    <property type="nucleotide sequence ID" value="NZ_AP031500.1"/>
</dbReference>
<dbReference type="PANTHER" id="PTHR14087">
    <property type="entry name" value="THYMOCYTE NUCLEAR PROTEIN 1"/>
    <property type="match status" value="1"/>
</dbReference>
<keyword evidence="3" id="KW-1185">Reference proteome</keyword>
<accession>A0ABV7HR18</accession>
<reference evidence="3" key="1">
    <citation type="journal article" date="2019" name="Int. J. Syst. Evol. Microbiol.">
        <title>The Global Catalogue of Microorganisms (GCM) 10K type strain sequencing project: providing services to taxonomists for standard genome sequencing and annotation.</title>
        <authorList>
            <consortium name="The Broad Institute Genomics Platform"/>
            <consortium name="The Broad Institute Genome Sequencing Center for Infectious Disease"/>
            <person name="Wu L."/>
            <person name="Ma J."/>
        </authorList>
    </citation>
    <scope>NUCLEOTIDE SEQUENCE [LARGE SCALE GENOMIC DNA]</scope>
    <source>
        <strain evidence="3">KCTC 52141</strain>
    </source>
</reference>
<sequence>MVRTNSEQYWLFKSEPDCYSIDDLAQAPQQTARWDGVRNFQARNFLRDQVAAGDRVFFYHSRCKIIGIVGTAIVSRASYTDPQQFDPQSPYFDAKSSAEAPRWFCVDITLTKKFAQTVTLDQIKQIQALDEMVLRKQGRLSIQPVTQREWQTINQLAT</sequence>
<dbReference type="CDD" id="cd21133">
    <property type="entry name" value="EVE"/>
    <property type="match status" value="1"/>
</dbReference>
<dbReference type="Gene3D" id="3.10.590.10">
    <property type="entry name" value="ph1033 like domains"/>
    <property type="match status" value="1"/>
</dbReference>
<proteinExistence type="predicted"/>
<evidence type="ECO:0000259" key="1">
    <source>
        <dbReference type="Pfam" id="PF01878"/>
    </source>
</evidence>
<comment type="caution">
    <text evidence="2">The sequence shown here is derived from an EMBL/GenBank/DDBJ whole genome shotgun (WGS) entry which is preliminary data.</text>
</comment>
<organism evidence="2 3">
    <name type="scientific">Gilvimarinus japonicus</name>
    <dbReference type="NCBI Taxonomy" id="1796469"/>
    <lineage>
        <taxon>Bacteria</taxon>
        <taxon>Pseudomonadati</taxon>
        <taxon>Pseudomonadota</taxon>
        <taxon>Gammaproteobacteria</taxon>
        <taxon>Cellvibrionales</taxon>
        <taxon>Cellvibrionaceae</taxon>
        <taxon>Gilvimarinus</taxon>
    </lineage>
</organism>
<evidence type="ECO:0000313" key="2">
    <source>
        <dbReference type="EMBL" id="MFC3155173.1"/>
    </source>
</evidence>
<dbReference type="InterPro" id="IPR047197">
    <property type="entry name" value="THYN1-like_EVE"/>
</dbReference>
<dbReference type="InterPro" id="IPR002740">
    <property type="entry name" value="EVE_domain"/>
</dbReference>
<name>A0ABV7HR18_9GAMM</name>
<protein>
    <submittedName>
        <fullName evidence="2">EVE domain-containing protein</fullName>
    </submittedName>
</protein>
<dbReference type="InterPro" id="IPR052181">
    <property type="entry name" value="5hmC_binding"/>
</dbReference>
<dbReference type="InterPro" id="IPR015947">
    <property type="entry name" value="PUA-like_sf"/>
</dbReference>
<gene>
    <name evidence="2" type="ORF">ACFOEB_08165</name>
</gene>
<dbReference type="Proteomes" id="UP001595548">
    <property type="component" value="Unassembled WGS sequence"/>
</dbReference>
<dbReference type="PANTHER" id="PTHR14087:SF7">
    <property type="entry name" value="THYMOCYTE NUCLEAR PROTEIN 1"/>
    <property type="match status" value="1"/>
</dbReference>
<evidence type="ECO:0000313" key="3">
    <source>
        <dbReference type="Proteomes" id="UP001595548"/>
    </source>
</evidence>
<feature type="domain" description="EVE" evidence="1">
    <location>
        <begin position="8"/>
        <end position="155"/>
    </location>
</feature>